<keyword evidence="7" id="KW-0156">Chromatin regulator</keyword>
<reference evidence="13 14" key="1">
    <citation type="journal article" date="2014" name="Nat. Commun.">
        <title>Molecular traces of alternative social organization in a termite genome.</title>
        <authorList>
            <person name="Terrapon N."/>
            <person name="Li C."/>
            <person name="Robertson H.M."/>
            <person name="Ji L."/>
            <person name="Meng X."/>
            <person name="Booth W."/>
            <person name="Chen Z."/>
            <person name="Childers C.P."/>
            <person name="Glastad K.M."/>
            <person name="Gokhale K."/>
            <person name="Gowin J."/>
            <person name="Gronenberg W."/>
            <person name="Hermansen R.A."/>
            <person name="Hu H."/>
            <person name="Hunt B.G."/>
            <person name="Huylmans A.K."/>
            <person name="Khalil S.M."/>
            <person name="Mitchell R.D."/>
            <person name="Munoz-Torres M.C."/>
            <person name="Mustard J.A."/>
            <person name="Pan H."/>
            <person name="Reese J.T."/>
            <person name="Scharf M.E."/>
            <person name="Sun F."/>
            <person name="Vogel H."/>
            <person name="Xiao J."/>
            <person name="Yang W."/>
            <person name="Yang Z."/>
            <person name="Yang Z."/>
            <person name="Zhou J."/>
            <person name="Zhu J."/>
            <person name="Brent C.S."/>
            <person name="Elsik C.G."/>
            <person name="Goodisman M.A."/>
            <person name="Liberles D.A."/>
            <person name="Roe R.M."/>
            <person name="Vargo E.L."/>
            <person name="Vilcinskas A."/>
            <person name="Wang J."/>
            <person name="Bornberg-Bauer E."/>
            <person name="Korb J."/>
            <person name="Zhang G."/>
            <person name="Liebig J."/>
        </authorList>
    </citation>
    <scope>NUCLEOTIDE SEQUENCE [LARGE SCALE GENOMIC DNA]</scope>
    <source>
        <tissue evidence="13">Whole organism</tissue>
    </source>
</reference>
<dbReference type="GO" id="GO:0031297">
    <property type="term" value="P:replication fork processing"/>
    <property type="evidence" value="ECO:0007669"/>
    <property type="project" value="InterPro"/>
</dbReference>
<evidence type="ECO:0000313" key="14">
    <source>
        <dbReference type="Proteomes" id="UP000027135"/>
    </source>
</evidence>
<dbReference type="InterPro" id="IPR029424">
    <property type="entry name" value="MMS22L_C"/>
</dbReference>
<evidence type="ECO:0000259" key="12">
    <source>
        <dbReference type="Pfam" id="PF14911"/>
    </source>
</evidence>
<dbReference type="OrthoDB" id="8193282at2759"/>
<evidence type="ECO:0000259" key="11">
    <source>
        <dbReference type="Pfam" id="PF14910"/>
    </source>
</evidence>
<dbReference type="Proteomes" id="UP000027135">
    <property type="component" value="Unassembled WGS sequence"/>
</dbReference>
<dbReference type="FunCoup" id="A0A067QQY9">
    <property type="interactions" value="41"/>
</dbReference>
<comment type="similarity">
    <text evidence="3">Belongs to the MMS22 family. MMS22L subfamily.</text>
</comment>
<gene>
    <name evidence="13" type="ORF">L798_14240</name>
</gene>
<evidence type="ECO:0000256" key="3">
    <source>
        <dbReference type="ARBA" id="ARBA00006585"/>
    </source>
</evidence>
<dbReference type="GO" id="GO:0006325">
    <property type="term" value="P:chromatin organization"/>
    <property type="evidence" value="ECO:0007669"/>
    <property type="project" value="UniProtKB-KW"/>
</dbReference>
<dbReference type="PANTHER" id="PTHR28547">
    <property type="entry name" value="PROTEIN MMS22-LIKE"/>
    <property type="match status" value="1"/>
</dbReference>
<keyword evidence="5" id="KW-0158">Chromosome</keyword>
<evidence type="ECO:0000256" key="6">
    <source>
        <dbReference type="ARBA" id="ARBA00022763"/>
    </source>
</evidence>
<evidence type="ECO:0000256" key="10">
    <source>
        <dbReference type="ARBA" id="ARBA00033326"/>
    </source>
</evidence>
<dbReference type="PANTHER" id="PTHR28547:SF1">
    <property type="entry name" value="PROTEIN MMS22-LIKE"/>
    <property type="match status" value="1"/>
</dbReference>
<evidence type="ECO:0000256" key="2">
    <source>
        <dbReference type="ARBA" id="ARBA00004286"/>
    </source>
</evidence>
<comment type="subcellular location">
    <subcellularLocation>
        <location evidence="2">Chromosome</location>
    </subcellularLocation>
    <subcellularLocation>
        <location evidence="1">Nucleus</location>
    </subcellularLocation>
</comment>
<dbReference type="AlphaFoldDB" id="A0A067QQY9"/>
<proteinExistence type="inferred from homology"/>
<dbReference type="InterPro" id="IPR029425">
    <property type="entry name" value="MMS22L_N"/>
</dbReference>
<dbReference type="InterPro" id="IPR042320">
    <property type="entry name" value="MMS22-like"/>
</dbReference>
<feature type="domain" description="Protein MMS22-like N-terminal" evidence="11">
    <location>
        <begin position="35"/>
        <end position="697"/>
    </location>
</feature>
<sequence>MAGDSTYVITPPLSPQGVRSGNVSFENVGSVQFHWFTCAGEGSSRDMRLQLDGYIMKGEMNVIADYTSVWEQVKNPIILFGRNFDQDSALLFHSKLLFQIARKDVMILDSASRLSSHLPSNVSTSLQSDLNYYMHLRKQICELMAYTRCYIARVLSNENSVWLLDNLIPSLSGHLFALRLLLRSLRDLPDYIVAHSANSHGNKCSQASYHLFHLHLDLRWYHLTILHQLVKCRSLYIMLDDSQQNSEDNKLVDWKMLEEQVLLLLSDLVAVGIDRFERMALSATLKKTPFSCTCVRELWLMLQLYLGRLHHTEHGKSFWTYLNQILNVVLGKKPPSDVSAQNCSVLRLPDTYACSDRVSFSLWLLVHLAQLSGYTEEGRYVGTGSGRVESNFPQLEAVLKVCVATDNNVTEPQLRVIVRLVTILVTEWWEARSEPVMILWEYYHRRLNSAFFVPGALPDTMAVMSKTGAGLLQQVKTRLEVTAAPDEDSFCLFLRLLGKHLVCCLTHNQQRHWQQMKGRIYSKFPSTKLLALTELGLYHFVSLFLTLAVTVDLQEVGKKLQDLLSLLPIESLDLNRQLVNMKANFALMQLYIERGLDIADISSPLQSIVSELCTHKTASTMVLMRTFVEGIQDIIGLNQFLNLSEHSLIGGWITHYLSRNGLVSDSYRLLDTIVSILTKLRQSLNCIMDEDSADCSQPRKMAEALVQHVLPYIQAQCSNAIAQPPFQVADLAASFTLLSLEQPDFWTHSFDQLFMSFVSSEKMNVKLLKRYLCLVLQEEAVMRIVIDPSKNYESIVVQAWVRCCILSVNESSGDMLDLSRIIEQLPAIQDLCQTSAVSLSNADDPLFTFIELVGLRYQSLQDIHRKVAFHEKCGLYFMQVDKCVSSVVSCATSSSELVSRTYTSAACLVRHCGHILYTKSKPNCLLPSIVNLLLLPHAIYKPETQLHPFIASAIRKTLHQFIFGISKLNPKQDDFIARILRDIVAQYLPRLVAKTGSGVNIQGAFTTHPLLKCFTVCEKPEIWRFVLESLSDRFFTRRGSVPHEHAVLALGFLTDLITLKKFSADLVNLIINCSLLKIFELAMFAEEGHIARQQAVAFIRTIASSDIFKQNVDMRESFLSIFMMLCNKHLAFSSTHLFRLSSCLAQLCPELMAKCLPQLKDVIKTVELRRGVGYDPGLRNGLAKLSASLGIQET</sequence>
<evidence type="ECO:0000256" key="4">
    <source>
        <dbReference type="ARBA" id="ARBA00021061"/>
    </source>
</evidence>
<evidence type="ECO:0000313" key="13">
    <source>
        <dbReference type="EMBL" id="KDR11816.1"/>
    </source>
</evidence>
<organism evidence="13 14">
    <name type="scientific">Zootermopsis nevadensis</name>
    <name type="common">Dampwood termite</name>
    <dbReference type="NCBI Taxonomy" id="136037"/>
    <lineage>
        <taxon>Eukaryota</taxon>
        <taxon>Metazoa</taxon>
        <taxon>Ecdysozoa</taxon>
        <taxon>Arthropoda</taxon>
        <taxon>Hexapoda</taxon>
        <taxon>Insecta</taxon>
        <taxon>Pterygota</taxon>
        <taxon>Neoptera</taxon>
        <taxon>Polyneoptera</taxon>
        <taxon>Dictyoptera</taxon>
        <taxon>Blattodea</taxon>
        <taxon>Blattoidea</taxon>
        <taxon>Termitoidae</taxon>
        <taxon>Termopsidae</taxon>
        <taxon>Zootermopsis</taxon>
    </lineage>
</organism>
<dbReference type="GO" id="GO:0043596">
    <property type="term" value="C:nuclear replication fork"/>
    <property type="evidence" value="ECO:0007669"/>
    <property type="project" value="TreeGrafter"/>
</dbReference>
<dbReference type="Pfam" id="PF14910">
    <property type="entry name" value="MMS22L_N"/>
    <property type="match status" value="1"/>
</dbReference>
<name>A0A067QQY9_ZOONE</name>
<dbReference type="GO" id="GO:0000724">
    <property type="term" value="P:double-strand break repair via homologous recombination"/>
    <property type="evidence" value="ECO:0007669"/>
    <property type="project" value="InterPro"/>
</dbReference>
<keyword evidence="8" id="KW-0234">DNA repair</keyword>
<feature type="domain" description="MMS22-like C-terminal" evidence="12">
    <location>
        <begin position="815"/>
        <end position="1187"/>
    </location>
</feature>
<dbReference type="Pfam" id="PF14911">
    <property type="entry name" value="MMS22L_C"/>
    <property type="match status" value="1"/>
</dbReference>
<keyword evidence="14" id="KW-1185">Reference proteome</keyword>
<protein>
    <recommendedName>
        <fullName evidence="4">Protein MMS22-like</fullName>
    </recommendedName>
    <alternativeName>
        <fullName evidence="10">Methyl methanesulfonate-sensitivity protein 22-like</fullName>
    </alternativeName>
</protein>
<keyword evidence="9" id="KW-0539">Nucleus</keyword>
<evidence type="ECO:0000256" key="5">
    <source>
        <dbReference type="ARBA" id="ARBA00022454"/>
    </source>
</evidence>
<dbReference type="EMBL" id="KK853069">
    <property type="protein sequence ID" value="KDR11816.1"/>
    <property type="molecule type" value="Genomic_DNA"/>
</dbReference>
<dbReference type="InParanoid" id="A0A067QQY9"/>
<dbReference type="STRING" id="136037.A0A067QQY9"/>
<accession>A0A067QQY9</accession>
<evidence type="ECO:0000256" key="1">
    <source>
        <dbReference type="ARBA" id="ARBA00004123"/>
    </source>
</evidence>
<evidence type="ECO:0000256" key="7">
    <source>
        <dbReference type="ARBA" id="ARBA00022853"/>
    </source>
</evidence>
<dbReference type="eggNOG" id="ENOG502QQCR">
    <property type="taxonomic scope" value="Eukaryota"/>
</dbReference>
<evidence type="ECO:0000256" key="8">
    <source>
        <dbReference type="ARBA" id="ARBA00023204"/>
    </source>
</evidence>
<evidence type="ECO:0000256" key="9">
    <source>
        <dbReference type="ARBA" id="ARBA00023242"/>
    </source>
</evidence>
<keyword evidence="6" id="KW-0227">DNA damage</keyword>
<dbReference type="OMA" id="RVYLCLL"/>